<feature type="domain" description="ParB-like N-terminal" evidence="2">
    <location>
        <begin position="27"/>
        <end position="128"/>
    </location>
</feature>
<evidence type="ECO:0000313" key="3">
    <source>
        <dbReference type="EMBL" id="TXC66155.1"/>
    </source>
</evidence>
<comment type="caution">
    <text evidence="3">The sequence shown here is derived from an EMBL/GenBank/DDBJ whole genome shotgun (WGS) entry which is preliminary data.</text>
</comment>
<proteinExistence type="predicted"/>
<sequence length="225" mass="25107">MMRCRETVAECHQPMEFVIMEHTKELLSVPLASLVPSRFNVRRHSVGQVEELAALIEAQGLLHNLVVTEQEVGRGKSRKMKFAVAAGERRRRAMLLLQQRGRLPKEHEVLCELVPPERALEVSLAENSGREAMHPADEFEAFKALIDEGKGVEDVAARFGVSVLTVQRRLKLSALSPKLLALYREDGINLDQLMALTLSDDHAVQERTGSTRSPGTRRRPRCGAG</sequence>
<feature type="compositionally biased region" description="Basic residues" evidence="1">
    <location>
        <begin position="215"/>
        <end position="225"/>
    </location>
</feature>
<evidence type="ECO:0000256" key="1">
    <source>
        <dbReference type="SAM" id="MobiDB-lite"/>
    </source>
</evidence>
<name>A0A5C6U351_9BURK</name>
<dbReference type="PANTHER" id="PTHR33375:SF7">
    <property type="entry name" value="CHROMOSOME 2-PARTITIONING PROTEIN PARB-RELATED"/>
    <property type="match status" value="1"/>
</dbReference>
<dbReference type="CDD" id="cd16406">
    <property type="entry name" value="ParB_N_like"/>
    <property type="match status" value="1"/>
</dbReference>
<dbReference type="Gene3D" id="1.10.10.2830">
    <property type="match status" value="1"/>
</dbReference>
<evidence type="ECO:0000313" key="4">
    <source>
        <dbReference type="Proteomes" id="UP000321832"/>
    </source>
</evidence>
<dbReference type="InterPro" id="IPR036086">
    <property type="entry name" value="ParB/Sulfiredoxin_sf"/>
</dbReference>
<accession>A0A5C6U351</accession>
<dbReference type="Proteomes" id="UP000321832">
    <property type="component" value="Unassembled WGS sequence"/>
</dbReference>
<dbReference type="SUPFAM" id="SSF110849">
    <property type="entry name" value="ParB/Sulfiredoxin"/>
    <property type="match status" value="1"/>
</dbReference>
<dbReference type="GO" id="GO:0007059">
    <property type="term" value="P:chromosome segregation"/>
    <property type="evidence" value="ECO:0007669"/>
    <property type="project" value="TreeGrafter"/>
</dbReference>
<dbReference type="InterPro" id="IPR050336">
    <property type="entry name" value="Chromosome_partition/occlusion"/>
</dbReference>
<dbReference type="PANTHER" id="PTHR33375">
    <property type="entry name" value="CHROMOSOME-PARTITIONING PROTEIN PARB-RELATED"/>
    <property type="match status" value="1"/>
</dbReference>
<evidence type="ECO:0000259" key="2">
    <source>
        <dbReference type="SMART" id="SM00470"/>
    </source>
</evidence>
<gene>
    <name evidence="3" type="ORF">FSC37_10110</name>
</gene>
<dbReference type="EMBL" id="VOPW01000001">
    <property type="protein sequence ID" value="TXC66155.1"/>
    <property type="molecule type" value="Genomic_DNA"/>
</dbReference>
<dbReference type="SMART" id="SM00470">
    <property type="entry name" value="ParB"/>
    <property type="match status" value="1"/>
</dbReference>
<feature type="region of interest" description="Disordered" evidence="1">
    <location>
        <begin position="203"/>
        <end position="225"/>
    </location>
</feature>
<dbReference type="Pfam" id="PF02195">
    <property type="entry name" value="ParB_N"/>
    <property type="match status" value="1"/>
</dbReference>
<protein>
    <submittedName>
        <fullName evidence="3">ParB/RepB/Spo0J family partition protein</fullName>
    </submittedName>
</protein>
<organism evidence="3 4">
    <name type="scientific">Piscinibacter aquaticus</name>
    <dbReference type="NCBI Taxonomy" id="392597"/>
    <lineage>
        <taxon>Bacteria</taxon>
        <taxon>Pseudomonadati</taxon>
        <taxon>Pseudomonadota</taxon>
        <taxon>Betaproteobacteria</taxon>
        <taxon>Burkholderiales</taxon>
        <taxon>Sphaerotilaceae</taxon>
        <taxon>Piscinibacter</taxon>
    </lineage>
</organism>
<dbReference type="AlphaFoldDB" id="A0A5C6U351"/>
<dbReference type="SUPFAM" id="SSF109709">
    <property type="entry name" value="KorB DNA-binding domain-like"/>
    <property type="match status" value="1"/>
</dbReference>
<keyword evidence="4" id="KW-1185">Reference proteome</keyword>
<dbReference type="Gene3D" id="3.90.1530.30">
    <property type="match status" value="1"/>
</dbReference>
<dbReference type="InterPro" id="IPR003115">
    <property type="entry name" value="ParB_N"/>
</dbReference>
<dbReference type="GO" id="GO:0005694">
    <property type="term" value="C:chromosome"/>
    <property type="evidence" value="ECO:0007669"/>
    <property type="project" value="TreeGrafter"/>
</dbReference>
<reference evidence="3 4" key="1">
    <citation type="submission" date="2019-08" db="EMBL/GenBank/DDBJ databases">
        <authorList>
            <person name="Khan S.A."/>
            <person name="Jeon C.O."/>
            <person name="Jeong S.E."/>
        </authorList>
    </citation>
    <scope>NUCLEOTIDE SEQUENCE [LARGE SCALE GENOMIC DNA]</scope>
    <source>
        <strain evidence="4">IMCC1728</strain>
    </source>
</reference>